<evidence type="ECO:0000313" key="3">
    <source>
        <dbReference type="EMBL" id="KAF0846048.1"/>
    </source>
</evidence>
<feature type="chain" id="PRO_5046380484" evidence="2">
    <location>
        <begin position="35"/>
        <end position="222"/>
    </location>
</feature>
<gene>
    <name evidence="3" type="ORF">FNL39_106443</name>
</gene>
<name>A0ABQ6YK81_9NOCA</name>
<feature type="signal peptide" evidence="2">
    <location>
        <begin position="1"/>
        <end position="34"/>
    </location>
</feature>
<feature type="region of interest" description="Disordered" evidence="1">
    <location>
        <begin position="86"/>
        <end position="112"/>
    </location>
</feature>
<protein>
    <submittedName>
        <fullName evidence="3">MspA protein</fullName>
    </submittedName>
</protein>
<sequence length="222" mass="22155">MRINRIPGSRGLRAVGTGVAVLALGALVAGTAGADAFVPLPDGEKVGPGAKVTRTGEHAVVSPSLAANGAGRVAWVSANVTADVTATPEGEVGPYNGPNNNPGTNNSSTHGTSQLNTGYIVGCQVAIGDDAISAGVSGGISTGGLSAGGSVGLELGPGEVKFVQIDKKDITKPGVYAIEYQDVEIQVQGCAGYAQARSYSVVEIIGDHYSKTTLYGAPFSIG</sequence>
<keyword evidence="4" id="KW-1185">Reference proteome</keyword>
<keyword evidence="2" id="KW-0732">Signal</keyword>
<evidence type="ECO:0000313" key="4">
    <source>
        <dbReference type="Proteomes" id="UP000798951"/>
    </source>
</evidence>
<reference evidence="3 4" key="1">
    <citation type="submission" date="2019-07" db="EMBL/GenBank/DDBJ databases">
        <title>Genomic Encyclopedia of Type Strains, Phase IV (KMG-IV): sequencing the most valuable type-strain genomes for metagenomic binning, comparative biology and taxonomic classification.</title>
        <authorList>
            <person name="Goeker M."/>
        </authorList>
    </citation>
    <scope>NUCLEOTIDE SEQUENCE [LARGE SCALE GENOMIC DNA]</scope>
    <source>
        <strain evidence="3 4">DSM 44831</strain>
    </source>
</reference>
<dbReference type="RefSeq" id="WP_067984599.1">
    <property type="nucleotide sequence ID" value="NZ_VMSD01000006.1"/>
</dbReference>
<dbReference type="Proteomes" id="UP000798951">
    <property type="component" value="Unassembled WGS sequence"/>
</dbReference>
<feature type="compositionally biased region" description="Low complexity" evidence="1">
    <location>
        <begin position="94"/>
        <end position="112"/>
    </location>
</feature>
<dbReference type="EMBL" id="VMSD01000006">
    <property type="protein sequence ID" value="KAF0846048.1"/>
    <property type="molecule type" value="Genomic_DNA"/>
</dbReference>
<accession>A0ABQ6YK81</accession>
<evidence type="ECO:0000256" key="2">
    <source>
        <dbReference type="SAM" id="SignalP"/>
    </source>
</evidence>
<dbReference type="Gene3D" id="2.60.40.1650">
    <property type="entry name" value="Porin MspA (Ig-like beta-sandwich domain)"/>
    <property type="match status" value="1"/>
</dbReference>
<proteinExistence type="predicted"/>
<organism evidence="3 4">
    <name type="scientific">Nocardia caishijiensis</name>
    <dbReference type="NCBI Taxonomy" id="184756"/>
    <lineage>
        <taxon>Bacteria</taxon>
        <taxon>Bacillati</taxon>
        <taxon>Actinomycetota</taxon>
        <taxon>Actinomycetes</taxon>
        <taxon>Mycobacteriales</taxon>
        <taxon>Nocardiaceae</taxon>
        <taxon>Nocardia</taxon>
    </lineage>
</organism>
<evidence type="ECO:0000256" key="1">
    <source>
        <dbReference type="SAM" id="MobiDB-lite"/>
    </source>
</evidence>
<dbReference type="InterPro" id="IPR015286">
    <property type="entry name" value="Porin_fam_mycobact-type"/>
</dbReference>
<dbReference type="Pfam" id="PF09203">
    <property type="entry name" value="MspA"/>
    <property type="match status" value="1"/>
</dbReference>
<comment type="caution">
    <text evidence="3">The sequence shown here is derived from an EMBL/GenBank/DDBJ whole genome shotgun (WGS) entry which is preliminary data.</text>
</comment>